<dbReference type="Proteomes" id="UP000324233">
    <property type="component" value="Chromosome"/>
</dbReference>
<feature type="region of interest" description="Disordered" evidence="3">
    <location>
        <begin position="101"/>
        <end position="227"/>
    </location>
</feature>
<feature type="transmembrane region" description="Helical" evidence="4">
    <location>
        <begin position="23"/>
        <end position="43"/>
    </location>
</feature>
<dbReference type="Gene3D" id="2.40.420.20">
    <property type="match status" value="1"/>
</dbReference>
<dbReference type="PANTHER" id="PTHR32347">
    <property type="entry name" value="EFFLUX SYSTEM COMPONENT YKNX-RELATED"/>
    <property type="match status" value="1"/>
</dbReference>
<dbReference type="Gene3D" id="2.40.30.170">
    <property type="match status" value="1"/>
</dbReference>
<accession>A0A5B9VXU4</accession>
<dbReference type="EMBL" id="CP042997">
    <property type="protein sequence ID" value="QEH33118.1"/>
    <property type="molecule type" value="Genomic_DNA"/>
</dbReference>
<dbReference type="KEGG" id="agv:OJF2_16150"/>
<evidence type="ECO:0000256" key="4">
    <source>
        <dbReference type="SAM" id="Phobius"/>
    </source>
</evidence>
<name>A0A5B9VXU4_9BACT</name>
<evidence type="ECO:0000259" key="5">
    <source>
        <dbReference type="Pfam" id="PF26002"/>
    </source>
</evidence>
<evidence type="ECO:0000256" key="1">
    <source>
        <dbReference type="ARBA" id="ARBA00004196"/>
    </source>
</evidence>
<feature type="compositionally biased region" description="Gly residues" evidence="3">
    <location>
        <begin position="192"/>
        <end position="208"/>
    </location>
</feature>
<feature type="compositionally biased region" description="Low complexity" evidence="3">
    <location>
        <begin position="169"/>
        <end position="191"/>
    </location>
</feature>
<keyword evidence="2" id="KW-0175">Coiled coil</keyword>
<dbReference type="InterPro" id="IPR058982">
    <property type="entry name" value="Beta-barrel_AprE"/>
</dbReference>
<reference evidence="6 7" key="1">
    <citation type="submission" date="2019-08" db="EMBL/GenBank/DDBJ databases">
        <title>Deep-cultivation of Planctomycetes and their phenomic and genomic characterization uncovers novel biology.</title>
        <authorList>
            <person name="Wiegand S."/>
            <person name="Jogler M."/>
            <person name="Boedeker C."/>
            <person name="Pinto D."/>
            <person name="Vollmers J."/>
            <person name="Rivas-Marin E."/>
            <person name="Kohn T."/>
            <person name="Peeters S.H."/>
            <person name="Heuer A."/>
            <person name="Rast P."/>
            <person name="Oberbeckmann S."/>
            <person name="Bunk B."/>
            <person name="Jeske O."/>
            <person name="Meyerdierks A."/>
            <person name="Storesund J.E."/>
            <person name="Kallscheuer N."/>
            <person name="Luecker S."/>
            <person name="Lage O.M."/>
            <person name="Pohl T."/>
            <person name="Merkel B.J."/>
            <person name="Hornburger P."/>
            <person name="Mueller R.-W."/>
            <person name="Bruemmer F."/>
            <person name="Labrenz M."/>
            <person name="Spormann A.M."/>
            <person name="Op den Camp H."/>
            <person name="Overmann J."/>
            <person name="Amann R."/>
            <person name="Jetten M.S.M."/>
            <person name="Mascher T."/>
            <person name="Medema M.H."/>
            <person name="Devos D.P."/>
            <person name="Kaster A.-K."/>
            <person name="Ovreas L."/>
            <person name="Rohde M."/>
            <person name="Galperin M.Y."/>
            <person name="Jogler C."/>
        </authorList>
    </citation>
    <scope>NUCLEOTIDE SEQUENCE [LARGE SCALE GENOMIC DNA]</scope>
    <source>
        <strain evidence="6 7">OJF2</strain>
    </source>
</reference>
<dbReference type="AlphaFoldDB" id="A0A5B9VXU4"/>
<dbReference type="PANTHER" id="PTHR32347:SF23">
    <property type="entry name" value="BLL5650 PROTEIN"/>
    <property type="match status" value="1"/>
</dbReference>
<keyword evidence="4" id="KW-0812">Transmembrane</keyword>
<evidence type="ECO:0000313" key="6">
    <source>
        <dbReference type="EMBL" id="QEH33118.1"/>
    </source>
</evidence>
<feature type="domain" description="AprE-like beta-barrel" evidence="5">
    <location>
        <begin position="519"/>
        <end position="599"/>
    </location>
</feature>
<proteinExistence type="predicted"/>
<keyword evidence="7" id="KW-1185">Reference proteome</keyword>
<feature type="compositionally biased region" description="Low complexity" evidence="3">
    <location>
        <begin position="246"/>
        <end position="262"/>
    </location>
</feature>
<gene>
    <name evidence="6" type="primary">yknX</name>
    <name evidence="6" type="ORF">OJF2_16150</name>
</gene>
<evidence type="ECO:0000313" key="7">
    <source>
        <dbReference type="Proteomes" id="UP000324233"/>
    </source>
</evidence>
<feature type="compositionally biased region" description="Low complexity" evidence="3">
    <location>
        <begin position="143"/>
        <end position="158"/>
    </location>
</feature>
<dbReference type="InterPro" id="IPR050465">
    <property type="entry name" value="UPF0194_transport"/>
</dbReference>
<dbReference type="Pfam" id="PF26002">
    <property type="entry name" value="Beta-barrel_AprE"/>
    <property type="match status" value="1"/>
</dbReference>
<protein>
    <submittedName>
        <fullName evidence="6">Efflux system component YknX</fullName>
    </submittedName>
</protein>
<evidence type="ECO:0000256" key="3">
    <source>
        <dbReference type="SAM" id="MobiDB-lite"/>
    </source>
</evidence>
<dbReference type="GO" id="GO:0030313">
    <property type="term" value="C:cell envelope"/>
    <property type="evidence" value="ECO:0007669"/>
    <property type="project" value="UniProtKB-SubCell"/>
</dbReference>
<evidence type="ECO:0000256" key="2">
    <source>
        <dbReference type="ARBA" id="ARBA00023054"/>
    </source>
</evidence>
<feature type="region of interest" description="Disordered" evidence="3">
    <location>
        <begin position="666"/>
        <end position="692"/>
    </location>
</feature>
<organism evidence="6 7">
    <name type="scientific">Aquisphaera giovannonii</name>
    <dbReference type="NCBI Taxonomy" id="406548"/>
    <lineage>
        <taxon>Bacteria</taxon>
        <taxon>Pseudomonadati</taxon>
        <taxon>Planctomycetota</taxon>
        <taxon>Planctomycetia</taxon>
        <taxon>Isosphaerales</taxon>
        <taxon>Isosphaeraceae</taxon>
        <taxon>Aquisphaera</taxon>
    </lineage>
</organism>
<feature type="region of interest" description="Disordered" evidence="3">
    <location>
        <begin position="239"/>
        <end position="293"/>
    </location>
</feature>
<feature type="compositionally biased region" description="Gly residues" evidence="3">
    <location>
        <begin position="101"/>
        <end position="142"/>
    </location>
</feature>
<keyword evidence="4" id="KW-0472">Membrane</keyword>
<sequence length="692" mass="71685">MAEIKSSDDRILLERPEPRNRMLGRLTALAAIAAVGGLGWAWAVGYRPPLLAAQASAEMLPLVEIDQGDVIEYVVENGSLESASNTVVKCEVEALLGMVGGGSGTSGTGSGNKTGTGTGSGSNGTTAGGTTAGGTTAGGTAAGGTSAAQTTQTTATSKAKSKAGGSGTKGSSKSKSSGSATSSSSGSSSGSGSSGGSGSGSSSGGGSSSDGSGSSSGDASGSTATMKPSIRSFSYMVTPHTPLRGSAKSTTTTAAKGSQSSSSGGGGGGGRGGGRGGRGGGGSMEEEKPGATRIISIVPEGSKVRKGDVVCELDSSAFQDEVKSQLIRYAQAKAWVEQARAIFEVTEITLREYRDGILPQDLGLIKQYIKTCEITKEQTSRNLAWSRDMAKKGFRASSQLRADELSDQQAGIALEEAQGMLERLEKYTGPKNLKQLEAKLMAIQADKKTQEAAFELEKQRLARLQKCIDNCTMRAPIDGTVVYKPTTNPWGRVEAQIEQGVTVRQDQPIFELPDPKNMRVKTRINETKVAFVKVGQPAIIRIDAFPDRTIRGVVEAVTAISTPVNGPFSDVRIYFASVRIAEGFDDLRPGLTAEVFFKTDTHPNVTRIPVTAIRSFGDRHYAAVHRGSSTPKDAWDWKPIRLGASDADYVEVVAGLKQGDRVVANPHALPAPASAPIGPDAPPSVATASTNP</sequence>
<feature type="compositionally biased region" description="Low complexity" evidence="3">
    <location>
        <begin position="209"/>
        <end position="225"/>
    </location>
</feature>
<keyword evidence="4" id="KW-1133">Transmembrane helix</keyword>
<comment type="subcellular location">
    <subcellularLocation>
        <location evidence="1">Cell envelope</location>
    </subcellularLocation>
</comment>
<feature type="compositionally biased region" description="Gly residues" evidence="3">
    <location>
        <begin position="263"/>
        <end position="283"/>
    </location>
</feature>